<dbReference type="InterPro" id="IPR011332">
    <property type="entry name" value="Ribosomal_zn-bd"/>
</dbReference>
<dbReference type="GO" id="GO:0008270">
    <property type="term" value="F:zinc ion binding"/>
    <property type="evidence" value="ECO:0007669"/>
    <property type="project" value="UniProtKB-KW"/>
</dbReference>
<dbReference type="GO" id="GO:1990838">
    <property type="term" value="F:poly(U)-specific exoribonuclease activity, producing 3' uridine cyclic phosphate ends"/>
    <property type="evidence" value="ECO:0007669"/>
    <property type="project" value="UniProtKB-UniRule"/>
</dbReference>
<dbReference type="GO" id="GO:0005634">
    <property type="term" value="C:nucleus"/>
    <property type="evidence" value="ECO:0007669"/>
    <property type="project" value="UniProtKB-SubCell"/>
</dbReference>
<evidence type="ECO:0000256" key="7">
    <source>
        <dbReference type="ARBA" id="ARBA00022722"/>
    </source>
</evidence>
<dbReference type="InterPro" id="IPR027521">
    <property type="entry name" value="Usb1"/>
</dbReference>
<keyword evidence="8" id="KW-0479">Metal-binding</keyword>
<evidence type="ECO:0000256" key="17">
    <source>
        <dbReference type="SAM" id="MobiDB-lite"/>
    </source>
</evidence>
<reference evidence="19 20" key="1">
    <citation type="submission" date="2020-10" db="EMBL/GenBank/DDBJ databases">
        <title>Plant Genome Project.</title>
        <authorList>
            <person name="Zhang R.-G."/>
        </authorList>
    </citation>
    <scope>NUCLEOTIDE SEQUENCE [LARGE SCALE GENOMIC DNA]</scope>
    <source>
        <strain evidence="19">FAFU-HL-1</strain>
        <tissue evidence="19">Leaf</tissue>
    </source>
</reference>
<dbReference type="GO" id="GO:0005737">
    <property type="term" value="C:cytoplasm"/>
    <property type="evidence" value="ECO:0007669"/>
    <property type="project" value="UniProtKB-SubCell"/>
</dbReference>
<organism evidence="19 20">
    <name type="scientific">Salix dunnii</name>
    <dbReference type="NCBI Taxonomy" id="1413687"/>
    <lineage>
        <taxon>Eukaryota</taxon>
        <taxon>Viridiplantae</taxon>
        <taxon>Streptophyta</taxon>
        <taxon>Embryophyta</taxon>
        <taxon>Tracheophyta</taxon>
        <taxon>Spermatophyta</taxon>
        <taxon>Magnoliopsida</taxon>
        <taxon>eudicotyledons</taxon>
        <taxon>Gunneridae</taxon>
        <taxon>Pentapetalae</taxon>
        <taxon>rosids</taxon>
        <taxon>fabids</taxon>
        <taxon>Malpighiales</taxon>
        <taxon>Salicaceae</taxon>
        <taxon>Saliceae</taxon>
        <taxon>Salix</taxon>
    </lineage>
</organism>
<dbReference type="PROSITE" id="PS50053">
    <property type="entry name" value="UBIQUITIN_2"/>
    <property type="match status" value="1"/>
</dbReference>
<dbReference type="EC" id="3.1.4.-" evidence="16"/>
<evidence type="ECO:0000313" key="20">
    <source>
        <dbReference type="Proteomes" id="UP000657918"/>
    </source>
</evidence>
<dbReference type="Gene3D" id="3.90.1140.10">
    <property type="entry name" value="Cyclic phosphodiesterase"/>
    <property type="match status" value="1"/>
</dbReference>
<comment type="subunit">
    <text evidence="15">Part of the 40S ribosomal subunit.</text>
</comment>
<feature type="domain" description="Ubiquitin-like" evidence="18">
    <location>
        <begin position="310"/>
        <end position="385"/>
    </location>
</feature>
<dbReference type="HAMAP" id="MF_03040">
    <property type="entry name" value="USB1"/>
    <property type="match status" value="1"/>
</dbReference>
<dbReference type="Gene3D" id="6.20.50.150">
    <property type="match status" value="1"/>
</dbReference>
<evidence type="ECO:0000256" key="5">
    <source>
        <dbReference type="ARBA" id="ARBA00022490"/>
    </source>
</evidence>
<dbReference type="Gene3D" id="3.10.20.90">
    <property type="entry name" value="Phosphatidylinositol 3-kinase Catalytic Subunit, Chain A, domain 1"/>
    <property type="match status" value="1"/>
</dbReference>
<evidence type="ECO:0000256" key="3">
    <source>
        <dbReference type="ARBA" id="ARBA00008373"/>
    </source>
</evidence>
<keyword evidence="13 16" id="KW-0539">Nucleus</keyword>
<dbReference type="EMBL" id="JADGMS010000015">
    <property type="protein sequence ID" value="KAF9668150.1"/>
    <property type="molecule type" value="Genomic_DNA"/>
</dbReference>
<dbReference type="SMART" id="SM01402">
    <property type="entry name" value="Ribosomal_S27"/>
    <property type="match status" value="1"/>
</dbReference>
<dbReference type="FunFam" id="3.90.1140.10:FF:000008">
    <property type="entry name" value="U6 snRNA phosphodiesterase"/>
    <property type="match status" value="1"/>
</dbReference>
<dbReference type="AlphaFoldDB" id="A0A835MJI9"/>
<evidence type="ECO:0000259" key="18">
    <source>
        <dbReference type="PROSITE" id="PS50053"/>
    </source>
</evidence>
<dbReference type="CDD" id="cd01803">
    <property type="entry name" value="Ubl_ubiquitin"/>
    <property type="match status" value="1"/>
</dbReference>
<dbReference type="GO" id="GO:0016829">
    <property type="term" value="F:lyase activity"/>
    <property type="evidence" value="ECO:0007669"/>
    <property type="project" value="UniProtKB-KW"/>
</dbReference>
<feature type="compositionally biased region" description="Low complexity" evidence="17">
    <location>
        <begin position="1"/>
        <end position="21"/>
    </location>
</feature>
<dbReference type="InterPro" id="IPR038582">
    <property type="entry name" value="Ribosomal_eS31_euk-type_sf"/>
</dbReference>
<comment type="subcellular location">
    <subcellularLocation>
        <location evidence="2">Cytoplasm</location>
    </subcellularLocation>
    <subcellularLocation>
        <location evidence="16">Nucleus</location>
    </subcellularLocation>
</comment>
<proteinExistence type="inferred from homology"/>
<comment type="similarity">
    <text evidence="16">Belongs to the 2H phosphoesterase superfamily. USB1 family.</text>
</comment>
<keyword evidence="10" id="KW-0862">Zinc</keyword>
<dbReference type="PROSITE" id="PS00299">
    <property type="entry name" value="UBIQUITIN_1"/>
    <property type="match status" value="1"/>
</dbReference>
<comment type="similarity">
    <text evidence="3">In the N-terminal section; belongs to the ubiquitin family.</text>
</comment>
<accession>A0A835MJI9</accession>
<dbReference type="InterPro" id="IPR000626">
    <property type="entry name" value="Ubiquitin-like_dom"/>
</dbReference>
<keyword evidence="5" id="KW-0963">Cytoplasm</keyword>
<feature type="active site" description="Proton donor/acceptor" evidence="16">
    <location>
        <position position="140"/>
    </location>
</feature>
<feature type="active site" description="Proton donor/acceptor" evidence="16">
    <location>
        <position position="229"/>
    </location>
</feature>
<dbReference type="SUPFAM" id="SSF54236">
    <property type="entry name" value="Ubiquitin-like"/>
    <property type="match status" value="1"/>
</dbReference>
<dbReference type="PANTHER" id="PTHR13522">
    <property type="entry name" value="U6 SNRNA PHOSPHODIESTERASE 1"/>
    <property type="match status" value="1"/>
</dbReference>
<dbReference type="Pfam" id="PF00240">
    <property type="entry name" value="ubiquitin"/>
    <property type="match status" value="1"/>
</dbReference>
<keyword evidence="7 16" id="KW-0540">Nuclease</keyword>
<evidence type="ECO:0000256" key="10">
    <source>
        <dbReference type="ARBA" id="ARBA00022833"/>
    </source>
</evidence>
<comment type="similarity">
    <text evidence="4">In the C-terminal section; belongs to the eukaryotic ribosomal protein eS31 family.</text>
</comment>
<dbReference type="GO" id="GO:0006412">
    <property type="term" value="P:translation"/>
    <property type="evidence" value="ECO:0007669"/>
    <property type="project" value="InterPro"/>
</dbReference>
<keyword evidence="14" id="KW-0687">Ribonucleoprotein</keyword>
<dbReference type="InterPro" id="IPR019954">
    <property type="entry name" value="Ubiquitin_CS"/>
</dbReference>
<evidence type="ECO:0000256" key="14">
    <source>
        <dbReference type="ARBA" id="ARBA00023274"/>
    </source>
</evidence>
<dbReference type="InterPro" id="IPR029071">
    <property type="entry name" value="Ubiquitin-like_domsf"/>
</dbReference>
<evidence type="ECO:0000256" key="12">
    <source>
        <dbReference type="ARBA" id="ARBA00023239"/>
    </source>
</evidence>
<comment type="function">
    <text evidence="1">Component of the 40S subunit of the ribosome.</text>
</comment>
<keyword evidence="8" id="KW-0863">Zinc-finger</keyword>
<dbReference type="GO" id="GO:0005840">
    <property type="term" value="C:ribosome"/>
    <property type="evidence" value="ECO:0007669"/>
    <property type="project" value="UniProtKB-KW"/>
</dbReference>
<feature type="region of interest" description="Disordered" evidence="17">
    <location>
        <begin position="1"/>
        <end position="41"/>
    </location>
</feature>
<dbReference type="PANTHER" id="PTHR13522:SF3">
    <property type="entry name" value="U6 SNRNA PHOSPHODIESTERASE 1"/>
    <property type="match status" value="1"/>
</dbReference>
<gene>
    <name evidence="19" type="ORF">SADUNF_Sadunf15G0098500</name>
</gene>
<evidence type="ECO:0000256" key="6">
    <source>
        <dbReference type="ARBA" id="ARBA00022499"/>
    </source>
</evidence>
<dbReference type="Proteomes" id="UP000657918">
    <property type="component" value="Unassembled WGS sequence"/>
</dbReference>
<evidence type="ECO:0000256" key="13">
    <source>
        <dbReference type="ARBA" id="ARBA00023242"/>
    </source>
</evidence>
<comment type="function">
    <text evidence="16">Phosphodiesterase responsible for the U6 snRNA 3' end processing. Acts as an exoribonuclease (RNase) responsible for trimming the poly(U) tract of the last nucleotides in the pre-U6 snRNA molecule, leading to the formation of mature U6 snRNA.</text>
</comment>
<name>A0A835MJI9_9ROSI</name>
<dbReference type="Pfam" id="PF01599">
    <property type="entry name" value="Ribosomal_S27"/>
    <property type="match status" value="1"/>
</dbReference>
<keyword evidence="12" id="KW-0456">Lyase</keyword>
<dbReference type="OrthoDB" id="49151at2759"/>
<dbReference type="GO" id="GO:0034477">
    <property type="term" value="P:U6 snRNA 3'-end processing"/>
    <property type="evidence" value="ECO:0007669"/>
    <property type="project" value="UniProtKB-UniRule"/>
</dbReference>
<evidence type="ECO:0000256" key="8">
    <source>
        <dbReference type="ARBA" id="ARBA00022771"/>
    </source>
</evidence>
<evidence type="ECO:0000256" key="9">
    <source>
        <dbReference type="ARBA" id="ARBA00022801"/>
    </source>
</evidence>
<keyword evidence="11" id="KW-0689">Ribosomal protein</keyword>
<sequence>MEALRASYGDASSDSDADFSSPPTKESIPPVSNPKGETIALPPPPLALLTPSNPLGALDSMINGQSSRIRSFPHVKGNYALHVYIPVNIPPALKKEVVQFLNRISLLVPGLHVVDADVPLDILCKDDQKLEQVALGREFHISLGRTVPIRVHQIDSVVSMLRQKLQFQKGYWIDFNQWEVFVNDDKTRTFLSLEVVTGGLAEITKQIQLVNDVYKLHSLPEFYKDPRPHVSLAWALGDVSDELKREVVNEMKRSGVGGSSLKRVFTCKCSGIECRIDQLSAYQELFNLMLFVCVMKDDEWRMHLIEKAKMQIFVKTLTGKTITLEVESSDTIDNVKAKIQDKEGIPPDQQRLIFAGKQLEDGRTLADYNIQKESTLHLVLRLRGGAKKRKKKTYTKPKKIKHKKKKVKLAVLQFYKVDDSGKVQRLRKECPNAECGAGTFMANHFDRHYCGKCGLTYVYQKAGGD</sequence>
<keyword evidence="6" id="KW-1017">Isopeptide bond</keyword>
<dbReference type="InterPro" id="IPR002906">
    <property type="entry name" value="Ribosomal_eS31"/>
</dbReference>
<evidence type="ECO:0000256" key="2">
    <source>
        <dbReference type="ARBA" id="ARBA00004496"/>
    </source>
</evidence>
<dbReference type="FunFam" id="3.10.20.90:FF:000008">
    <property type="entry name" value="Ubiquitin-40S ribosomal protein S27a"/>
    <property type="match status" value="1"/>
</dbReference>
<dbReference type="GO" id="GO:1990904">
    <property type="term" value="C:ribonucleoprotein complex"/>
    <property type="evidence" value="ECO:0007669"/>
    <property type="project" value="UniProtKB-KW"/>
</dbReference>
<dbReference type="SMART" id="SM00213">
    <property type="entry name" value="UBQ"/>
    <property type="match status" value="1"/>
</dbReference>
<dbReference type="SUPFAM" id="SSF57829">
    <property type="entry name" value="Zn-binding ribosomal proteins"/>
    <property type="match status" value="1"/>
</dbReference>
<keyword evidence="9 16" id="KW-0378">Hydrolase</keyword>
<evidence type="ECO:0000256" key="4">
    <source>
        <dbReference type="ARBA" id="ARBA00009891"/>
    </source>
</evidence>
<dbReference type="PRINTS" id="PR00348">
    <property type="entry name" value="UBIQUITIN"/>
</dbReference>
<dbReference type="Pfam" id="PF09749">
    <property type="entry name" value="HVSL"/>
    <property type="match status" value="1"/>
</dbReference>
<protein>
    <recommendedName>
        <fullName evidence="16">U6 snRNA phosphodiesterase</fullName>
        <ecNumber evidence="16">3.1.4.-</ecNumber>
    </recommendedName>
</protein>
<evidence type="ECO:0000256" key="1">
    <source>
        <dbReference type="ARBA" id="ARBA00002225"/>
    </source>
</evidence>
<evidence type="ECO:0000256" key="16">
    <source>
        <dbReference type="HAMAP-Rule" id="MF_03040"/>
    </source>
</evidence>
<comment type="caution">
    <text evidence="19">The sequence shown here is derived from an EMBL/GenBank/DDBJ whole genome shotgun (WGS) entry which is preliminary data.</text>
</comment>
<dbReference type="InterPro" id="IPR019956">
    <property type="entry name" value="Ubiquitin_dom"/>
</dbReference>
<dbReference type="GO" id="GO:0003735">
    <property type="term" value="F:structural constituent of ribosome"/>
    <property type="evidence" value="ECO:0007669"/>
    <property type="project" value="InterPro"/>
</dbReference>
<evidence type="ECO:0000256" key="15">
    <source>
        <dbReference type="ARBA" id="ARBA00035123"/>
    </source>
</evidence>
<evidence type="ECO:0000313" key="19">
    <source>
        <dbReference type="EMBL" id="KAF9668150.1"/>
    </source>
</evidence>
<evidence type="ECO:0000256" key="11">
    <source>
        <dbReference type="ARBA" id="ARBA00022980"/>
    </source>
</evidence>
<keyword evidence="20" id="KW-1185">Reference proteome</keyword>